<evidence type="ECO:0000313" key="2">
    <source>
        <dbReference type="Proteomes" id="UP000054481"/>
    </source>
</evidence>
<keyword evidence="2" id="KW-1185">Reference proteome</keyword>
<organism evidence="1 2">
    <name type="scientific">Hirsutella minnesotensis 3608</name>
    <dbReference type="NCBI Taxonomy" id="1043627"/>
    <lineage>
        <taxon>Eukaryota</taxon>
        <taxon>Fungi</taxon>
        <taxon>Dikarya</taxon>
        <taxon>Ascomycota</taxon>
        <taxon>Pezizomycotina</taxon>
        <taxon>Sordariomycetes</taxon>
        <taxon>Hypocreomycetidae</taxon>
        <taxon>Hypocreales</taxon>
        <taxon>Ophiocordycipitaceae</taxon>
        <taxon>Hirsutella</taxon>
    </lineage>
</organism>
<dbReference type="Proteomes" id="UP000054481">
    <property type="component" value="Unassembled WGS sequence"/>
</dbReference>
<dbReference type="EMBL" id="KQ030519">
    <property type="protein sequence ID" value="KJZ75241.1"/>
    <property type="molecule type" value="Genomic_DNA"/>
</dbReference>
<reference evidence="1 2" key="1">
    <citation type="journal article" date="2014" name="Genome Biol. Evol.">
        <title>Comparative genomics and transcriptomics analyses reveal divergent lifestyle features of nematode endoparasitic fungus Hirsutella minnesotensis.</title>
        <authorList>
            <person name="Lai Y."/>
            <person name="Liu K."/>
            <person name="Zhang X."/>
            <person name="Zhang X."/>
            <person name="Li K."/>
            <person name="Wang N."/>
            <person name="Shu C."/>
            <person name="Wu Y."/>
            <person name="Wang C."/>
            <person name="Bushley K.E."/>
            <person name="Xiang M."/>
            <person name="Liu X."/>
        </authorList>
    </citation>
    <scope>NUCLEOTIDE SEQUENCE [LARGE SCALE GENOMIC DNA]</scope>
    <source>
        <strain evidence="1 2">3608</strain>
    </source>
</reference>
<gene>
    <name evidence="1" type="ORF">HIM_05435</name>
</gene>
<sequence>MLDTIQNKTVTAQSLKRDDLKVSNDQTQNGEELNIFTWSKAYQEMYLNGLWGLFGQKSVPDHKWDDAMTYARAIILSPQDSGERAKAYWSRSCSNLNKALLERYGQPIIDVAHSGSITLAKHFEGRVSIAHVDKKASFMRHCKEIEVASGFWPPSSPLAVGCYGAGALTCSFVLAAFLPPEKAVRAAALSHPAICDDYANFTEADYEVRIRMIALAVGTMFDFGPAVVGVFMDSTCLQGVGSSAELSPSAAMAWRAVQGCTTPYSEYNFGGCEIDAGLVAPEVMMAIHDILDWRSDAAAGYPENGIMAMYGLGHKAPFHIYLEAMLRRVLDEPRSGLHSIAAMVYLHFTMPRYAAWEYRGHYPAPCDTCLELTKDATAKAGLEWNPKIPPRTFSAGRHARELGRRWIEKFEDHGLVQEALGWFQHLLCTGEIWLFDVFTSTVNVVDGDTAWI</sequence>
<proteinExistence type="predicted"/>
<protein>
    <submittedName>
        <fullName evidence="1">Uncharacterized protein</fullName>
    </submittedName>
</protein>
<evidence type="ECO:0000313" key="1">
    <source>
        <dbReference type="EMBL" id="KJZ75241.1"/>
    </source>
</evidence>
<accession>A0A0F7ZKH2</accession>
<name>A0A0F7ZKH2_9HYPO</name>
<dbReference type="AlphaFoldDB" id="A0A0F7ZKH2"/>
<dbReference type="OrthoDB" id="4488907at2759"/>